<dbReference type="OrthoDB" id="6159439at2759"/>
<organism evidence="7 8">
    <name type="scientific">Musa acuminata subsp. malaccensis</name>
    <name type="common">Wild banana</name>
    <name type="synonym">Musa malaccensis</name>
    <dbReference type="NCBI Taxonomy" id="214687"/>
    <lineage>
        <taxon>Eukaryota</taxon>
        <taxon>Viridiplantae</taxon>
        <taxon>Streptophyta</taxon>
        <taxon>Embryophyta</taxon>
        <taxon>Tracheophyta</taxon>
        <taxon>Spermatophyta</taxon>
        <taxon>Magnoliopsida</taxon>
        <taxon>Liliopsida</taxon>
        <taxon>Zingiberales</taxon>
        <taxon>Musaceae</taxon>
        <taxon>Musa</taxon>
    </lineage>
</organism>
<dbReference type="PANTHER" id="PTHR36968">
    <property type="entry name" value="HOMEOBOX-DDT DOMAIN PROTEIN RLT2"/>
    <property type="match status" value="1"/>
</dbReference>
<evidence type="ECO:0000256" key="1">
    <source>
        <dbReference type="ARBA" id="ARBA00004123"/>
    </source>
</evidence>
<evidence type="ECO:0000256" key="2">
    <source>
        <dbReference type="PROSITE-ProRule" id="PRU00108"/>
    </source>
</evidence>
<keyword evidence="8" id="KW-1185">Reference proteome</keyword>
<evidence type="ECO:0000313" key="7">
    <source>
        <dbReference type="EnsemblPlants" id="Ma07_p10800.1"/>
    </source>
</evidence>
<feature type="region of interest" description="Disordered" evidence="4">
    <location>
        <begin position="432"/>
        <end position="458"/>
    </location>
</feature>
<accession>A0A804JUH3</accession>
<dbReference type="InParanoid" id="A0A804JUH3"/>
<dbReference type="PANTHER" id="PTHR36968:SF5">
    <property type="entry name" value="HOMEOBOX-DDT DOMAIN PROTEIN RLT2"/>
    <property type="match status" value="1"/>
</dbReference>
<feature type="DNA-binding region" description="Homeobox" evidence="2">
    <location>
        <begin position="22"/>
        <end position="76"/>
    </location>
</feature>
<feature type="compositionally biased region" description="Low complexity" evidence="4">
    <location>
        <begin position="432"/>
        <end position="444"/>
    </location>
</feature>
<dbReference type="PROSITE" id="PS50071">
    <property type="entry name" value="HOMEOBOX_2"/>
    <property type="match status" value="1"/>
</dbReference>
<dbReference type="Pfam" id="PF00046">
    <property type="entry name" value="Homeodomain"/>
    <property type="match status" value="1"/>
</dbReference>
<protein>
    <submittedName>
        <fullName evidence="6">(wild Malaysian banana) hypothetical protein</fullName>
    </submittedName>
</protein>
<dbReference type="CDD" id="cd00086">
    <property type="entry name" value="homeodomain"/>
    <property type="match status" value="1"/>
</dbReference>
<gene>
    <name evidence="6" type="ORF">GSMUA_44050.1</name>
</gene>
<dbReference type="AlphaFoldDB" id="A0A804JUH3"/>
<dbReference type="EMBL" id="HG996473">
    <property type="protein sequence ID" value="CAG1856233.1"/>
    <property type="molecule type" value="Genomic_DNA"/>
</dbReference>
<dbReference type="Proteomes" id="UP000012960">
    <property type="component" value="Unplaced"/>
</dbReference>
<dbReference type="EnsemblPlants" id="Ma07_t10800.1">
    <property type="protein sequence ID" value="Ma07_p10800.1"/>
    <property type="gene ID" value="Ma07_g10800"/>
</dbReference>
<dbReference type="Gene3D" id="1.10.10.60">
    <property type="entry name" value="Homeodomain-like"/>
    <property type="match status" value="1"/>
</dbReference>
<dbReference type="GO" id="GO:0005634">
    <property type="term" value="C:nucleus"/>
    <property type="evidence" value="ECO:0007669"/>
    <property type="project" value="UniProtKB-SubCell"/>
</dbReference>
<dbReference type="GO" id="GO:0006357">
    <property type="term" value="P:regulation of transcription by RNA polymerase II"/>
    <property type="evidence" value="ECO:0007669"/>
    <property type="project" value="InterPro"/>
</dbReference>
<evidence type="ECO:0000256" key="4">
    <source>
        <dbReference type="SAM" id="MobiDB-lite"/>
    </source>
</evidence>
<proteinExistence type="predicted"/>
<dbReference type="SMART" id="SM00389">
    <property type="entry name" value="HOX"/>
    <property type="match status" value="1"/>
</dbReference>
<feature type="region of interest" description="Disordered" evidence="4">
    <location>
        <begin position="75"/>
        <end position="101"/>
    </location>
</feature>
<dbReference type="SUPFAM" id="SSF46689">
    <property type="entry name" value="Homeodomain-like"/>
    <property type="match status" value="1"/>
</dbReference>
<keyword evidence="2 3" id="KW-0238">DNA-binding</keyword>
<name>A0A804JUH3_MUSAM</name>
<reference evidence="6" key="1">
    <citation type="submission" date="2021-03" db="EMBL/GenBank/DDBJ databases">
        <authorList>
            <consortium name="Genoscope - CEA"/>
            <person name="William W."/>
        </authorList>
    </citation>
    <scope>NUCLEOTIDE SEQUENCE</scope>
    <source>
        <strain evidence="6">Doubled-haploid Pahang</strain>
    </source>
</reference>
<evidence type="ECO:0000313" key="8">
    <source>
        <dbReference type="Proteomes" id="UP000012960"/>
    </source>
</evidence>
<dbReference type="InterPro" id="IPR001356">
    <property type="entry name" value="HD"/>
</dbReference>
<dbReference type="InterPro" id="IPR009057">
    <property type="entry name" value="Homeodomain-like_sf"/>
</dbReference>
<reference evidence="7" key="2">
    <citation type="submission" date="2021-05" db="UniProtKB">
        <authorList>
            <consortium name="EnsemblPlants"/>
        </authorList>
    </citation>
    <scope>IDENTIFICATION</scope>
    <source>
        <strain evidence="7">subsp. malaccensis</strain>
    </source>
</reference>
<evidence type="ECO:0000256" key="3">
    <source>
        <dbReference type="RuleBase" id="RU000682"/>
    </source>
</evidence>
<evidence type="ECO:0000259" key="5">
    <source>
        <dbReference type="PROSITE" id="PS50071"/>
    </source>
</evidence>
<keyword evidence="2 3" id="KW-0371">Homeobox</keyword>
<evidence type="ECO:0000313" key="6">
    <source>
        <dbReference type="EMBL" id="CAG1856233.1"/>
    </source>
</evidence>
<comment type="subcellular location">
    <subcellularLocation>
        <location evidence="1 2 3">Nucleus</location>
    </subcellularLocation>
</comment>
<keyword evidence="2 3" id="KW-0539">Nucleus</keyword>
<dbReference type="Gramene" id="Ma07_t10800.1">
    <property type="protein sequence ID" value="Ma07_p10800.1"/>
    <property type="gene ID" value="Ma07_g10800"/>
</dbReference>
<feature type="domain" description="Homeobox" evidence="5">
    <location>
        <begin position="20"/>
        <end position="75"/>
    </location>
</feature>
<dbReference type="InterPro" id="IPR044977">
    <property type="entry name" value="RLT1-3"/>
</dbReference>
<dbReference type="GO" id="GO:0003677">
    <property type="term" value="F:DNA binding"/>
    <property type="evidence" value="ECO:0007669"/>
    <property type="project" value="UniProtKB-UniRule"/>
</dbReference>
<sequence>MEHGEGSNVKRPPAVGLTVKRQMKSPSQVQILEEAYAVESNPSALMKEDLARRTGLEYTQVQYWFGNRRFLDKHGPRTNTPRRDRHGPLWEFNPDRTSSMSPVTVARAGPAPNGSVYSAETLPMMRPAGQYTVNPGLVPILPCVPLATQSQLLPVSQELQWMITHVENKLGHPLRADGPILGTEFDALPPGAFGFASVNAEQKRASHPYDGKEIEQPKLESVKEPAFMLRLEYGDVHALEAEAPKAVHEFQFFPIQPSWLQKCEDVNQTGVPKSSVNTSHNVSDDCHAVTPDAEWANLFPSSSKVVFQDDSYYKTEKTQVHPSGSYGVNENQHLDHARTPAAATLEEVNQKNCYPTIQNLRKKDKSCVLHHCYDCYKYLVMSQERSETTSVDARQTGYFSNVDHSRRPLVAKWSEKEGQIVYIMDYTGTTPSMSSGTNSTLSSGCDEASKNVGGRVDGKPMEVVNVDVEKDCTDSKSMEVN</sequence>